<dbReference type="InterPro" id="IPR036397">
    <property type="entry name" value="RNaseH_sf"/>
</dbReference>
<dbReference type="AlphaFoldDB" id="A0A168LS23"/>
<sequence length="445" mass="51656">MSNKRSKKKKKELLHPIPVASKPFEQWALDVKHVPTSNTGARYIITGVEYLTKWVEARAIRYQTSDEVASFIYEEIITRHGCPHIIITDNGKPYISDLIAIVCLHYTLHHKTITVGSSQANGLIERLNGTIGGIIKKNAADHKVTWYQYLPAALFAYRIIRQESTRHLPFFLTYGYHPNTPYDQIHAVFDTSSHRYQHQLDIRTAKEVATLNHVRKEAQEFIKQSQATQKRAIDKKIDNELRQWKPPFKLGDLVTLYVGIKSNSWTGKISDNWEGIYIIHQTLGKGTYMIKSYKGETNRLRRVHGNRIKLSTEQEQAYVADHWVEAQNTLETMFYRERRYYLRRLDHLNKQVVPLFIAKAHLDLVHTGPHYRHEVERYLQDLVLHRGLRRMIWRRLLIKDPWIQSGGPSFSAEEDVALNTEVFSSLLGLPELVQWATDPSSPTGE</sequence>
<gene>
    <name evidence="2" type="primary">ABSGL_02872.1 scaffold 4025</name>
</gene>
<dbReference type="PROSITE" id="PS50994">
    <property type="entry name" value="INTEGRASE"/>
    <property type="match status" value="1"/>
</dbReference>
<dbReference type="OMA" id="YDQIHAV"/>
<dbReference type="InterPro" id="IPR012337">
    <property type="entry name" value="RNaseH-like_sf"/>
</dbReference>
<dbReference type="OrthoDB" id="5592268at2759"/>
<evidence type="ECO:0000259" key="1">
    <source>
        <dbReference type="PROSITE" id="PS50994"/>
    </source>
</evidence>
<dbReference type="PANTHER" id="PTHR37984:SF5">
    <property type="entry name" value="PROTEIN NYNRIN-LIKE"/>
    <property type="match status" value="1"/>
</dbReference>
<dbReference type="Gene3D" id="3.30.420.10">
    <property type="entry name" value="Ribonuclease H-like superfamily/Ribonuclease H"/>
    <property type="match status" value="1"/>
</dbReference>
<proteinExistence type="predicted"/>
<protein>
    <recommendedName>
        <fullName evidence="1">Integrase catalytic domain-containing protein</fullName>
    </recommendedName>
</protein>
<dbReference type="GO" id="GO:0003676">
    <property type="term" value="F:nucleic acid binding"/>
    <property type="evidence" value="ECO:0007669"/>
    <property type="project" value="InterPro"/>
</dbReference>
<accession>A0A168LS23</accession>
<reference evidence="2" key="1">
    <citation type="submission" date="2016-04" db="EMBL/GenBank/DDBJ databases">
        <authorList>
            <person name="Evans L.H."/>
            <person name="Alamgir A."/>
            <person name="Owens N."/>
            <person name="Weber N.D."/>
            <person name="Virtaneva K."/>
            <person name="Barbian K."/>
            <person name="Babar A."/>
            <person name="Rosenke K."/>
        </authorList>
    </citation>
    <scope>NUCLEOTIDE SEQUENCE [LARGE SCALE GENOMIC DNA]</scope>
    <source>
        <strain evidence="2">CBS 101.48</strain>
    </source>
</reference>
<name>A0A168LS23_ABSGL</name>
<evidence type="ECO:0000313" key="3">
    <source>
        <dbReference type="Proteomes" id="UP000078561"/>
    </source>
</evidence>
<dbReference type="GO" id="GO:0005634">
    <property type="term" value="C:nucleus"/>
    <property type="evidence" value="ECO:0007669"/>
    <property type="project" value="UniProtKB-ARBA"/>
</dbReference>
<dbReference type="STRING" id="4829.A0A168LS23"/>
<dbReference type="EMBL" id="LT551776">
    <property type="protein sequence ID" value="SAL97379.1"/>
    <property type="molecule type" value="Genomic_DNA"/>
</dbReference>
<feature type="domain" description="Integrase catalytic" evidence="1">
    <location>
        <begin position="19"/>
        <end position="189"/>
    </location>
</feature>
<keyword evidence="3" id="KW-1185">Reference proteome</keyword>
<dbReference type="InterPro" id="IPR050951">
    <property type="entry name" value="Retrovirus_Pol_polyprotein"/>
</dbReference>
<dbReference type="Pfam" id="PF00665">
    <property type="entry name" value="rve"/>
    <property type="match status" value="1"/>
</dbReference>
<dbReference type="Proteomes" id="UP000078561">
    <property type="component" value="Unassembled WGS sequence"/>
</dbReference>
<dbReference type="SUPFAM" id="SSF53098">
    <property type="entry name" value="Ribonuclease H-like"/>
    <property type="match status" value="1"/>
</dbReference>
<dbReference type="InParanoid" id="A0A168LS23"/>
<evidence type="ECO:0000313" key="2">
    <source>
        <dbReference type="EMBL" id="SAL97379.1"/>
    </source>
</evidence>
<dbReference type="GO" id="GO:0015074">
    <property type="term" value="P:DNA integration"/>
    <property type="evidence" value="ECO:0007669"/>
    <property type="project" value="InterPro"/>
</dbReference>
<dbReference type="InterPro" id="IPR001584">
    <property type="entry name" value="Integrase_cat-core"/>
</dbReference>
<dbReference type="PANTHER" id="PTHR37984">
    <property type="entry name" value="PROTEIN CBG26694"/>
    <property type="match status" value="1"/>
</dbReference>
<organism evidence="2">
    <name type="scientific">Absidia glauca</name>
    <name type="common">Pin mould</name>
    <dbReference type="NCBI Taxonomy" id="4829"/>
    <lineage>
        <taxon>Eukaryota</taxon>
        <taxon>Fungi</taxon>
        <taxon>Fungi incertae sedis</taxon>
        <taxon>Mucoromycota</taxon>
        <taxon>Mucoromycotina</taxon>
        <taxon>Mucoromycetes</taxon>
        <taxon>Mucorales</taxon>
        <taxon>Cunninghamellaceae</taxon>
        <taxon>Absidia</taxon>
    </lineage>
</organism>